<dbReference type="Proteomes" id="UP000887576">
    <property type="component" value="Unplaced"/>
</dbReference>
<dbReference type="WBParaSite" id="JU765_v2.g4199.t1">
    <property type="protein sequence ID" value="JU765_v2.g4199.t1"/>
    <property type="gene ID" value="JU765_v2.g4199"/>
</dbReference>
<proteinExistence type="predicted"/>
<evidence type="ECO:0000313" key="1">
    <source>
        <dbReference type="Proteomes" id="UP000887576"/>
    </source>
</evidence>
<name>A0AC34R7U6_9BILA</name>
<protein>
    <submittedName>
        <fullName evidence="2">Protein kinase domain-containing protein</fullName>
    </submittedName>
</protein>
<sequence>MIDTGFREHLARKREKVEDLFIYEGKKIGRGTYGHVFTAYPKEQAKNTFPRKRYALKMIDCQGFSMSACREIALLRELKHDNIIRLRRVFLTADRKVWLLMDYCEHDLWHIIKYHRSQKNMKIRVNGKEMKDPQPVHVSAGLIKSLMFQVLNGIHYLHSNWILHRDLKPANILVYGEGSPGERGRVKIADMGFARVFHNPLKPLAELDPVVVTFWYRAPELLLGSKHYTKAIDIWAIGCIFAELLTSEPIFYCREEDIKTSNPYHQEQLARIFSVMGFPTEKDWHDLRRMPENAQMHVDFNALTYQNSSLQKYMSKYKIGLTPTAFALLEKMLIFDPTKRATAEECLKDEYFKEEPLPTADCFNGFKIPYPSREYQNDETDERKVCPQPAPHVANHHLQMPLDQARNGFAQHQPPRYQFNQQQTNQRIPVQSTMNQQPMMVPAMNQAQNPQLRWQRPMPMMQNNNPDQFQRMPTTSMRPQQQRFIQAGNQQMIVQQGMPQQMRMPIQQQQNPMAQWQNPPQNY</sequence>
<reference evidence="2" key="1">
    <citation type="submission" date="2022-11" db="UniProtKB">
        <authorList>
            <consortium name="WormBaseParasite"/>
        </authorList>
    </citation>
    <scope>IDENTIFICATION</scope>
</reference>
<accession>A0AC34R7U6</accession>
<organism evidence="1 2">
    <name type="scientific">Panagrolaimus sp. JU765</name>
    <dbReference type="NCBI Taxonomy" id="591449"/>
    <lineage>
        <taxon>Eukaryota</taxon>
        <taxon>Metazoa</taxon>
        <taxon>Ecdysozoa</taxon>
        <taxon>Nematoda</taxon>
        <taxon>Chromadorea</taxon>
        <taxon>Rhabditida</taxon>
        <taxon>Tylenchina</taxon>
        <taxon>Panagrolaimomorpha</taxon>
        <taxon>Panagrolaimoidea</taxon>
        <taxon>Panagrolaimidae</taxon>
        <taxon>Panagrolaimus</taxon>
    </lineage>
</organism>
<evidence type="ECO:0000313" key="2">
    <source>
        <dbReference type="WBParaSite" id="JU765_v2.g4199.t1"/>
    </source>
</evidence>